<accession>A0A6C0HRB9</accession>
<reference evidence="1" key="1">
    <citation type="journal article" date="2020" name="Nature">
        <title>Giant virus diversity and host interactions through global metagenomics.</title>
        <authorList>
            <person name="Schulz F."/>
            <person name="Roux S."/>
            <person name="Paez-Espino D."/>
            <person name="Jungbluth S."/>
            <person name="Walsh D.A."/>
            <person name="Denef V.J."/>
            <person name="McMahon K.D."/>
            <person name="Konstantinidis K.T."/>
            <person name="Eloe-Fadrosh E.A."/>
            <person name="Kyrpides N.C."/>
            <person name="Woyke T."/>
        </authorList>
    </citation>
    <scope>NUCLEOTIDE SEQUENCE</scope>
    <source>
        <strain evidence="1">GVMAG-M-3300023184-167</strain>
    </source>
</reference>
<evidence type="ECO:0000313" key="1">
    <source>
        <dbReference type="EMBL" id="QHT83258.1"/>
    </source>
</evidence>
<organism evidence="1">
    <name type="scientific">viral metagenome</name>
    <dbReference type="NCBI Taxonomy" id="1070528"/>
    <lineage>
        <taxon>unclassified sequences</taxon>
        <taxon>metagenomes</taxon>
        <taxon>organismal metagenomes</taxon>
    </lineage>
</organism>
<protein>
    <submittedName>
        <fullName evidence="1">Uncharacterized protein</fullName>
    </submittedName>
</protein>
<name>A0A6C0HRB9_9ZZZZ</name>
<dbReference type="AlphaFoldDB" id="A0A6C0HRB9"/>
<dbReference type="EMBL" id="MN740007">
    <property type="protein sequence ID" value="QHT83258.1"/>
    <property type="molecule type" value="Genomic_DNA"/>
</dbReference>
<sequence>MDYERLCTLMTSRRQDVNYEDLTKKIVEIMYIKGRKAIEDFRNGIFSGCGKRRISFDVDFLSQKFEKIHNEIQEYIEDPNHVGLINIFAFQFSALISLPYKKDDPALYSDLDVLNEDELLEIIDLEYFDIKEYLDKKYQYLIFTRNADDMDITKDYTREILLNKKYPIFFFRWMEGEFSIEKIMREYFDRVYYCEIVGKAKYADGICEEPLGFLLHDRFHGEEAESNCMPFKPVSENWENSPELPINYEEDTTFKKDLSKLEKAEDFYNYCSQYQKAIFKKVRLIMFYQIHEGACYVDLSREKVKQEIDNIYYERFYDMKDLKEAIPKEYRKTNKSIDDYLDSCTQAYIYAYDMYQGWLTKLQRIKDTRKRSSKYKPSKSRKTIGGML</sequence>
<proteinExistence type="predicted"/>